<dbReference type="AlphaFoldDB" id="A0A9D9J3E8"/>
<feature type="coiled-coil region" evidence="1">
    <location>
        <begin position="26"/>
        <end position="53"/>
    </location>
</feature>
<name>A0A9D9J3E8_9BACT</name>
<dbReference type="SUPFAM" id="SSF51126">
    <property type="entry name" value="Pectin lyase-like"/>
    <property type="match status" value="1"/>
</dbReference>
<gene>
    <name evidence="3" type="ORF">IAB78_02185</name>
</gene>
<proteinExistence type="predicted"/>
<feature type="non-terminal residue" evidence="3">
    <location>
        <position position="737"/>
    </location>
</feature>
<dbReference type="Proteomes" id="UP000823750">
    <property type="component" value="Unassembled WGS sequence"/>
</dbReference>
<evidence type="ECO:0000256" key="1">
    <source>
        <dbReference type="SAM" id="Coils"/>
    </source>
</evidence>
<organism evidence="3 4">
    <name type="scientific">Candidatus Cryptobacteroides excrementavium</name>
    <dbReference type="NCBI Taxonomy" id="2840759"/>
    <lineage>
        <taxon>Bacteria</taxon>
        <taxon>Pseudomonadati</taxon>
        <taxon>Bacteroidota</taxon>
        <taxon>Bacteroidia</taxon>
        <taxon>Bacteroidales</taxon>
        <taxon>Candidatus Cryptobacteroides</taxon>
    </lineage>
</organism>
<dbReference type="PROSITE" id="PS51257">
    <property type="entry name" value="PROKAR_LIPOPROTEIN"/>
    <property type="match status" value="1"/>
</dbReference>
<reference evidence="3" key="2">
    <citation type="journal article" date="2021" name="PeerJ">
        <title>Extensive microbial diversity within the chicken gut microbiome revealed by metagenomics and culture.</title>
        <authorList>
            <person name="Gilroy R."/>
            <person name="Ravi A."/>
            <person name="Getino M."/>
            <person name="Pursley I."/>
            <person name="Horton D.L."/>
            <person name="Alikhan N.F."/>
            <person name="Baker D."/>
            <person name="Gharbi K."/>
            <person name="Hall N."/>
            <person name="Watson M."/>
            <person name="Adriaenssens E.M."/>
            <person name="Foster-Nyarko E."/>
            <person name="Jarju S."/>
            <person name="Secka A."/>
            <person name="Antonio M."/>
            <person name="Oren A."/>
            <person name="Chaudhuri R.R."/>
            <person name="La Ragione R."/>
            <person name="Hildebrand F."/>
            <person name="Pallen M.J."/>
        </authorList>
    </citation>
    <scope>NUCLEOTIDE SEQUENCE</scope>
    <source>
        <strain evidence="3">B2-16538</strain>
    </source>
</reference>
<dbReference type="InterPro" id="IPR011050">
    <property type="entry name" value="Pectin_lyase_fold/virulence"/>
</dbReference>
<evidence type="ECO:0000313" key="4">
    <source>
        <dbReference type="Proteomes" id="UP000823750"/>
    </source>
</evidence>
<dbReference type="Pfam" id="PF16378">
    <property type="entry name" value="DUF4988"/>
    <property type="match status" value="1"/>
</dbReference>
<evidence type="ECO:0000259" key="2">
    <source>
        <dbReference type="Pfam" id="PF16378"/>
    </source>
</evidence>
<dbReference type="InterPro" id="IPR032149">
    <property type="entry name" value="DUF4988"/>
</dbReference>
<protein>
    <recommendedName>
        <fullName evidence="2">DUF4988 domain-containing protein</fullName>
    </recommendedName>
</protein>
<comment type="caution">
    <text evidence="3">The sequence shown here is derived from an EMBL/GenBank/DDBJ whole genome shotgun (WGS) entry which is preliminary data.</text>
</comment>
<feature type="domain" description="DUF4988" evidence="2">
    <location>
        <begin position="29"/>
        <end position="208"/>
    </location>
</feature>
<keyword evidence="1" id="KW-0175">Coiled coil</keyword>
<evidence type="ECO:0000313" key="3">
    <source>
        <dbReference type="EMBL" id="MBO8485216.1"/>
    </source>
</evidence>
<accession>A0A9D9J3E8</accession>
<sequence>MKNNLSFGTLFWGGILVIATMSCSDIRELKDDLSDLDSRIAAMEEQMETFNANVEAISLLAQATTVNSVSFEDDVYTVILSDGKELTLTTGEAGVGSTPLVTVDDDGFWMVDFQDGNGPVYLEDGSGGRWCSTGDDAVVPVFSIDADGYWMLDYGDGPMHLHGPDGNKVPATSTDEVIDPIFENVEYDAAAGTLTVTLRADGRQLSLPVVPDFLLALSNAEGLQIFDYGQTKVYPVKSNGLGNVIISTPQGWSAVLEDASFSITAPLQTRSTPIADSDTDVIIVASSATGHYMTVSKVLVSLSDAEIDISPRASVALSGSTSSSLAFTISLEEATSYRYMLVKTREEAPSYDEVTENGTESTELHLVADGLEPRTGYTLYLVACNGDISSEELVTVKAETARPDYASYYEAYQGGSELEIGGVVVSRALNGDAILLGAEDNVIRADGVYFVPDGVTAQITSDTGTRGTLIVIGDNPSSHGKMEFSGTVTRLGLDPARGGSLILFNLDFDVATDNGQGQILFYPANESGGTLETVAFEDCGLDLGGLQGMSFTTDTRSESTKIRIERLVIEGCDINVGEGTRFGYFFQYRKHNEIGDFIFRDNVVWSPDAGNNARLLNGAQSASAGDFAIATPVERFEMEHNTWVNCKGSPMNYVRSVGRYVLRNNLFYGSITSYTPVIRYSETAELDGSPESGSVRDNIGYVVGGASVIWKAANPNEIAGIEEYEQIRNVSEDPFVE</sequence>
<dbReference type="EMBL" id="JADILX010000038">
    <property type="protein sequence ID" value="MBO8485216.1"/>
    <property type="molecule type" value="Genomic_DNA"/>
</dbReference>
<reference evidence="3" key="1">
    <citation type="submission" date="2020-10" db="EMBL/GenBank/DDBJ databases">
        <authorList>
            <person name="Gilroy R."/>
        </authorList>
    </citation>
    <scope>NUCLEOTIDE SEQUENCE</scope>
    <source>
        <strain evidence="3">B2-16538</strain>
    </source>
</reference>